<evidence type="ECO:0000259" key="2">
    <source>
        <dbReference type="Pfam" id="PF01370"/>
    </source>
</evidence>
<dbReference type="PRINTS" id="PR01171">
    <property type="entry name" value="BCTLIPOCALIN"/>
</dbReference>
<dbReference type="Gene3D" id="3.40.50.720">
    <property type="entry name" value="NAD(P)-binding Rossmann-like Domain"/>
    <property type="match status" value="1"/>
</dbReference>
<evidence type="ECO:0008006" key="7">
    <source>
        <dbReference type="Google" id="ProtNLM"/>
    </source>
</evidence>
<dbReference type="InterPro" id="IPR001509">
    <property type="entry name" value="Epimerase_deHydtase"/>
</dbReference>
<dbReference type="InterPro" id="IPR000566">
    <property type="entry name" value="Lipocln_cytosolic_FA-bd_dom"/>
</dbReference>
<dbReference type="Proteomes" id="UP000560658">
    <property type="component" value="Unassembled WGS sequence"/>
</dbReference>
<dbReference type="PANTHER" id="PTHR11092:SF0">
    <property type="entry name" value="EPIMERASE FAMILY PROTEIN SDR39U1"/>
    <property type="match status" value="1"/>
</dbReference>
<dbReference type="InterPro" id="IPR013549">
    <property type="entry name" value="DUF1731"/>
</dbReference>
<dbReference type="NCBIfam" id="TIGR01777">
    <property type="entry name" value="yfcH"/>
    <property type="match status" value="1"/>
</dbReference>
<name>A0A840CS61_9BACE</name>
<dbReference type="InterPro" id="IPR002446">
    <property type="entry name" value="Lipocalin_bac"/>
</dbReference>
<dbReference type="Gene3D" id="2.40.128.20">
    <property type="match status" value="1"/>
</dbReference>
<reference evidence="5" key="1">
    <citation type="submission" date="2020-08" db="EMBL/GenBank/DDBJ databases">
        <title>Genomic Encyclopedia of Type Strains, Phase IV (KMG-IV): sequencing the most valuable type-strain genomes for metagenomic binning, comparative biology and taxonomic classification.</title>
        <authorList>
            <person name="Goeker M."/>
        </authorList>
    </citation>
    <scope>NUCLEOTIDE SEQUENCE [LARGE SCALE GENOMIC DNA]</scope>
    <source>
        <strain evidence="5">DSM 105720</strain>
    </source>
</reference>
<sequence length="435" mass="48888">MNIGMTGATGYIGKHLSAYLSEKGGHQIIPLGRSMFREGMSGRLSQTLANCEVVINLAGAPINKCWTAAYKRQLFESRIGVTNRLNRALSSLTRKPKLLISASAVGYYPTIGEVDEYTQTRGEGFLSDLCYAWEKEAKRCPSSTRLVITRFGVVLSPDGGAMRQMIRPLKMTKASVAIGPGTQVFPWIDIRDLCRAMLLFIENEALQGVFNLVAPQQVTQYDFARALGKAYGAWMTLIAPQAVFRLIYGEASSFLTSGQRVRPTRLLEAGFDFSVASLNDLFQGLDNSTIDELDLQRYMGRWYEIARFDHRFERGLMGVTATYSLRSDGSIRVENKGYKPHTPYDICKTAVGHAKIPDPAQPGKLKVSFFLNFYSDYYIMELDRENYAYVLVGSSSDKYLWILSRTPQLPEEVKTKLVAIADRRGYDTTRLQWIQ</sequence>
<feature type="domain" description="NAD-dependent epimerase/dehydratase" evidence="2">
    <location>
        <begin position="5"/>
        <end position="211"/>
    </location>
</feature>
<dbReference type="EMBL" id="JACIER010000002">
    <property type="protein sequence ID" value="MBB4042740.1"/>
    <property type="molecule type" value="Genomic_DNA"/>
</dbReference>
<dbReference type="SUPFAM" id="SSF50814">
    <property type="entry name" value="Lipocalins"/>
    <property type="match status" value="1"/>
</dbReference>
<feature type="domain" description="DUF1731" evidence="4">
    <location>
        <begin position="239"/>
        <end position="280"/>
    </location>
</feature>
<dbReference type="PANTHER" id="PTHR11092">
    <property type="entry name" value="SUGAR NUCLEOTIDE EPIMERASE RELATED"/>
    <property type="match status" value="1"/>
</dbReference>
<dbReference type="Pfam" id="PF08338">
    <property type="entry name" value="DUF1731"/>
    <property type="match status" value="1"/>
</dbReference>
<accession>A0A840CS61</accession>
<dbReference type="PROSITE" id="PS00213">
    <property type="entry name" value="LIPOCALIN"/>
    <property type="match status" value="1"/>
</dbReference>
<evidence type="ECO:0000259" key="3">
    <source>
        <dbReference type="Pfam" id="PF08212"/>
    </source>
</evidence>
<dbReference type="InterPro" id="IPR022272">
    <property type="entry name" value="Lipocalin_CS"/>
</dbReference>
<evidence type="ECO:0000313" key="6">
    <source>
        <dbReference type="Proteomes" id="UP000560658"/>
    </source>
</evidence>
<dbReference type="AlphaFoldDB" id="A0A840CS61"/>
<organism evidence="5 6">
    <name type="scientific">Bacteroides reticulotermitis</name>
    <dbReference type="NCBI Taxonomy" id="1133319"/>
    <lineage>
        <taxon>Bacteria</taxon>
        <taxon>Pseudomonadati</taxon>
        <taxon>Bacteroidota</taxon>
        <taxon>Bacteroidia</taxon>
        <taxon>Bacteroidales</taxon>
        <taxon>Bacteroidaceae</taxon>
        <taxon>Bacteroides</taxon>
    </lineage>
</organism>
<dbReference type="CDD" id="cd19438">
    <property type="entry name" value="lipocalin_Blc-like"/>
    <property type="match status" value="1"/>
</dbReference>
<dbReference type="RefSeq" id="WP_183207677.1">
    <property type="nucleotide sequence ID" value="NZ_JACIER010000002.1"/>
</dbReference>
<feature type="domain" description="Lipocalin/cytosolic fatty-acid binding" evidence="3">
    <location>
        <begin position="293"/>
        <end position="434"/>
    </location>
</feature>
<dbReference type="InterPro" id="IPR012674">
    <property type="entry name" value="Calycin"/>
</dbReference>
<gene>
    <name evidence="5" type="ORF">GGR06_000505</name>
</gene>
<proteinExistence type="inferred from homology"/>
<evidence type="ECO:0000259" key="4">
    <source>
        <dbReference type="Pfam" id="PF08338"/>
    </source>
</evidence>
<dbReference type="Pfam" id="PF08212">
    <property type="entry name" value="Lipocalin_2"/>
    <property type="match status" value="1"/>
</dbReference>
<comment type="caution">
    <text evidence="5">The sequence shown here is derived from an EMBL/GenBank/DDBJ whole genome shotgun (WGS) entry which is preliminary data.</text>
</comment>
<dbReference type="SUPFAM" id="SSF51735">
    <property type="entry name" value="NAD(P)-binding Rossmann-fold domains"/>
    <property type="match status" value="1"/>
</dbReference>
<keyword evidence="6" id="KW-1185">Reference proteome</keyword>
<dbReference type="InterPro" id="IPR036291">
    <property type="entry name" value="NAD(P)-bd_dom_sf"/>
</dbReference>
<dbReference type="Pfam" id="PF01370">
    <property type="entry name" value="Epimerase"/>
    <property type="match status" value="1"/>
</dbReference>
<dbReference type="InterPro" id="IPR010099">
    <property type="entry name" value="SDR39U1"/>
</dbReference>
<protein>
    <recommendedName>
        <fullName evidence="7">TIGR01777 family protein</fullName>
    </recommendedName>
</protein>
<evidence type="ECO:0000256" key="1">
    <source>
        <dbReference type="ARBA" id="ARBA00009353"/>
    </source>
</evidence>
<dbReference type="InterPro" id="IPR047202">
    <property type="entry name" value="Lipocalin_Blc-like_dom"/>
</dbReference>
<evidence type="ECO:0000313" key="5">
    <source>
        <dbReference type="EMBL" id="MBB4042740.1"/>
    </source>
</evidence>
<comment type="similarity">
    <text evidence="1">Belongs to the NAD(P)-dependent epimerase/dehydratase family. SDR39U1 subfamily.</text>
</comment>